<dbReference type="KEGG" id="tet:TTHERM_00554449"/>
<feature type="signal peptide" evidence="1">
    <location>
        <begin position="1"/>
        <end position="19"/>
    </location>
</feature>
<feature type="chain" id="PRO_5002675347" description="Transmembrane protein" evidence="1">
    <location>
        <begin position="20"/>
        <end position="380"/>
    </location>
</feature>
<evidence type="ECO:0000313" key="3">
    <source>
        <dbReference type="Proteomes" id="UP000009168"/>
    </source>
</evidence>
<proteinExistence type="predicted"/>
<sequence length="380" mass="40910">MKSYQAALLIFTLICFAYSQSTNKSCSNNFTQQTCQSPCVFTPDQNSFVCQSKCSSLDQNSCSSQSTCSYQPGYCQLSINNCSYILGSSLTQDQCLRQNINCVFTPPVKEDCTVLDNVKNSCNSKNNDYNGCQAIKNSASTQQCTFTDTTQKCEAVSNYQCSSTPSCDQNMCDYTACAQKPGTDCSTYKTSDNCNVSNNCLWSTKDSVCNDNCTNQTSTGCPSSCIKDQCVSNSTKQLNYCKALNTDSKCAADSTRCKVTSLGTCDPSSTLCSVTKSLKDSCPSDSCNYISPKDPTCTNPKCSKSYSENCDPYCAAIPPRCISNGLSTCGTLKSQSDCNNSAAFCSYSQSGTCATLATGSSSNSYILSLVLVFQLLNILF</sequence>
<organism evidence="2 3">
    <name type="scientific">Tetrahymena thermophila (strain SB210)</name>
    <dbReference type="NCBI Taxonomy" id="312017"/>
    <lineage>
        <taxon>Eukaryota</taxon>
        <taxon>Sar</taxon>
        <taxon>Alveolata</taxon>
        <taxon>Ciliophora</taxon>
        <taxon>Intramacronucleata</taxon>
        <taxon>Oligohymenophorea</taxon>
        <taxon>Hymenostomatida</taxon>
        <taxon>Tetrahymenina</taxon>
        <taxon>Tetrahymenidae</taxon>
        <taxon>Tetrahymena</taxon>
    </lineage>
</organism>
<dbReference type="HOGENOM" id="CLU_761838_0_0_1"/>
<reference evidence="3" key="1">
    <citation type="journal article" date="2006" name="PLoS Biol.">
        <title>Macronuclear genome sequence of the ciliate Tetrahymena thermophila, a model eukaryote.</title>
        <authorList>
            <person name="Eisen J.A."/>
            <person name="Coyne R.S."/>
            <person name="Wu M."/>
            <person name="Wu D."/>
            <person name="Thiagarajan M."/>
            <person name="Wortman J.R."/>
            <person name="Badger J.H."/>
            <person name="Ren Q."/>
            <person name="Amedeo P."/>
            <person name="Jones K.M."/>
            <person name="Tallon L.J."/>
            <person name="Delcher A.L."/>
            <person name="Salzberg S.L."/>
            <person name="Silva J.C."/>
            <person name="Haas B.J."/>
            <person name="Majoros W.H."/>
            <person name="Farzad M."/>
            <person name="Carlton J.M."/>
            <person name="Smith R.K. Jr."/>
            <person name="Garg J."/>
            <person name="Pearlman R.E."/>
            <person name="Karrer K.M."/>
            <person name="Sun L."/>
            <person name="Manning G."/>
            <person name="Elde N.C."/>
            <person name="Turkewitz A.P."/>
            <person name="Asai D.J."/>
            <person name="Wilkes D.E."/>
            <person name="Wang Y."/>
            <person name="Cai H."/>
            <person name="Collins K."/>
            <person name="Stewart B.A."/>
            <person name="Lee S.R."/>
            <person name="Wilamowska K."/>
            <person name="Weinberg Z."/>
            <person name="Ruzzo W.L."/>
            <person name="Wloga D."/>
            <person name="Gaertig J."/>
            <person name="Frankel J."/>
            <person name="Tsao C.-C."/>
            <person name="Gorovsky M.A."/>
            <person name="Keeling P.J."/>
            <person name="Waller R.F."/>
            <person name="Patron N.J."/>
            <person name="Cherry J.M."/>
            <person name="Stover N.A."/>
            <person name="Krieger C.J."/>
            <person name="del Toro C."/>
            <person name="Ryder H.F."/>
            <person name="Williamson S.C."/>
            <person name="Barbeau R.A."/>
            <person name="Hamilton E.P."/>
            <person name="Orias E."/>
        </authorList>
    </citation>
    <scope>NUCLEOTIDE SEQUENCE [LARGE SCALE GENOMIC DNA]</scope>
    <source>
        <strain evidence="3">SB210</strain>
    </source>
</reference>
<dbReference type="GeneID" id="7840680"/>
<evidence type="ECO:0000256" key="1">
    <source>
        <dbReference type="SAM" id="SignalP"/>
    </source>
</evidence>
<protein>
    <recommendedName>
        <fullName evidence="4">Transmembrane protein</fullName>
    </recommendedName>
</protein>
<accession>A4VEM7</accession>
<evidence type="ECO:0000313" key="2">
    <source>
        <dbReference type="EMBL" id="EDK31983.1"/>
    </source>
</evidence>
<gene>
    <name evidence="2" type="ORF">TTHERM_00554449</name>
</gene>
<dbReference type="RefSeq" id="XP_001471156.1">
    <property type="nucleotide sequence ID" value="XM_001471106.1"/>
</dbReference>
<dbReference type="AlphaFoldDB" id="A4VEM7"/>
<name>A4VEM7_TETTS</name>
<keyword evidence="1" id="KW-0732">Signal</keyword>
<dbReference type="Proteomes" id="UP000009168">
    <property type="component" value="Unassembled WGS sequence"/>
</dbReference>
<dbReference type="InParanoid" id="A4VEM7"/>
<dbReference type="EMBL" id="GG662828">
    <property type="protein sequence ID" value="EDK31983.1"/>
    <property type="molecule type" value="Genomic_DNA"/>
</dbReference>
<keyword evidence="3" id="KW-1185">Reference proteome</keyword>
<dbReference type="OMA" id="CCEYSTS"/>
<evidence type="ECO:0008006" key="4">
    <source>
        <dbReference type="Google" id="ProtNLM"/>
    </source>
</evidence>